<dbReference type="PANTHER" id="PTHR30028">
    <property type="entry name" value="UPF0014 INNER MEMBRANE PROTEIN YBBM-RELATED"/>
    <property type="match status" value="1"/>
</dbReference>
<keyword evidence="4 6" id="KW-1133">Transmembrane helix</keyword>
<evidence type="ECO:0000256" key="4">
    <source>
        <dbReference type="ARBA" id="ARBA00022989"/>
    </source>
</evidence>
<comment type="similarity">
    <text evidence="2">Belongs to the UPF0014 family.</text>
</comment>
<dbReference type="STRING" id="768670.Calni_1395"/>
<dbReference type="eggNOG" id="COG0390">
    <property type="taxonomic scope" value="Bacteria"/>
</dbReference>
<feature type="transmembrane region" description="Helical" evidence="6">
    <location>
        <begin position="222"/>
        <end position="242"/>
    </location>
</feature>
<comment type="subcellular location">
    <subcellularLocation>
        <location evidence="1">Membrane</location>
        <topology evidence="1">Multi-pass membrane protein</topology>
    </subcellularLocation>
</comment>
<dbReference type="Pfam" id="PF03649">
    <property type="entry name" value="UPF0014"/>
    <property type="match status" value="1"/>
</dbReference>
<feature type="transmembrane region" description="Helical" evidence="6">
    <location>
        <begin position="93"/>
        <end position="113"/>
    </location>
</feature>
<name>E4TK27_CALNY</name>
<evidence type="ECO:0000256" key="3">
    <source>
        <dbReference type="ARBA" id="ARBA00022692"/>
    </source>
</evidence>
<evidence type="ECO:0000256" key="2">
    <source>
        <dbReference type="ARBA" id="ARBA00005268"/>
    </source>
</evidence>
<dbReference type="OrthoDB" id="9791807at2"/>
<dbReference type="HOGENOM" id="CLU_076147_1_1_0"/>
<evidence type="ECO:0000313" key="8">
    <source>
        <dbReference type="Proteomes" id="UP000007039"/>
    </source>
</evidence>
<evidence type="ECO:0000256" key="5">
    <source>
        <dbReference type="ARBA" id="ARBA00023136"/>
    </source>
</evidence>
<dbReference type="KEGG" id="cni:Calni_1395"/>
<gene>
    <name evidence="7" type="ordered locus">Calni_1395</name>
</gene>
<keyword evidence="8" id="KW-1185">Reference proteome</keyword>
<feature type="transmembrane region" description="Helical" evidence="6">
    <location>
        <begin position="125"/>
        <end position="145"/>
    </location>
</feature>
<accession>E4TK27</accession>
<dbReference type="AlphaFoldDB" id="E4TK27"/>
<evidence type="ECO:0000256" key="6">
    <source>
        <dbReference type="SAM" id="Phobius"/>
    </source>
</evidence>
<evidence type="ECO:0000256" key="1">
    <source>
        <dbReference type="ARBA" id="ARBA00004141"/>
    </source>
</evidence>
<dbReference type="RefSeq" id="WP_013451515.1">
    <property type="nucleotide sequence ID" value="NC_014758.1"/>
</dbReference>
<reference key="1">
    <citation type="submission" date="2010-11" db="EMBL/GenBank/DDBJ databases">
        <title>The complete genome of chromosome of Calditerrivibrio nitroreducens DSM 19672.</title>
        <authorList>
            <consortium name="US DOE Joint Genome Institute (JGI-PGF)"/>
            <person name="Lucas S."/>
            <person name="Copeland A."/>
            <person name="Lapidus A."/>
            <person name="Bruce D."/>
            <person name="Goodwin L."/>
            <person name="Pitluck S."/>
            <person name="Kyrpides N."/>
            <person name="Mavromatis K."/>
            <person name="Ivanova N."/>
            <person name="Mikhailova N."/>
            <person name="Zeytun A."/>
            <person name="Brettin T."/>
            <person name="Detter J.C."/>
            <person name="Tapia R."/>
            <person name="Han C."/>
            <person name="Land M."/>
            <person name="Hauser L."/>
            <person name="Markowitz V."/>
            <person name="Cheng J.-F."/>
            <person name="Hugenholtz P."/>
            <person name="Woyke T."/>
            <person name="Wu D."/>
            <person name="Spring S."/>
            <person name="Schroeder M."/>
            <person name="Brambilla E."/>
            <person name="Klenk H.-P."/>
            <person name="Eisen J.A."/>
        </authorList>
    </citation>
    <scope>NUCLEOTIDE SEQUENCE [LARGE SCALE GENOMIC DNA]</scope>
    <source>
        <strain>DSM 19672</strain>
    </source>
</reference>
<organism evidence="7 8">
    <name type="scientific">Calditerrivibrio nitroreducens (strain DSM 19672 / NBRC 101217 / Yu37-1)</name>
    <dbReference type="NCBI Taxonomy" id="768670"/>
    <lineage>
        <taxon>Bacteria</taxon>
        <taxon>Pseudomonadati</taxon>
        <taxon>Deferribacterota</taxon>
        <taxon>Deferribacteres</taxon>
        <taxon>Deferribacterales</taxon>
        <taxon>Calditerrivibrionaceae</taxon>
    </lineage>
</organism>
<proteinExistence type="inferred from homology"/>
<sequence length="255" mass="28568" precursor="true">MSDSAKDISIISMAILYLFSGGLGLLIHILKLGILKDFINSLIRMSFQLFLGSFVLMYIFKINTLWIVLLFFTLMSVVASRTIIQKSKIGEVFFIYPIIFLTSFLLTFIFQVIIVGTDTWYDARYFITISGMIMGNSMNACAVALDRFNNDLKENYDLIETLFSFGASNFEAVSIFFKKALRSAMMPIITNMSSVGIVFFPGMMTGQILAGSNPTVAVKYQIAIMVTIAISVLVSTMLNLYFNMKISLKKFSDGL</sequence>
<evidence type="ECO:0008006" key="9">
    <source>
        <dbReference type="Google" id="ProtNLM"/>
    </source>
</evidence>
<feature type="transmembrane region" description="Helical" evidence="6">
    <location>
        <begin position="12"/>
        <end position="30"/>
    </location>
</feature>
<feature type="transmembrane region" description="Helical" evidence="6">
    <location>
        <begin position="188"/>
        <end position="210"/>
    </location>
</feature>
<dbReference type="GO" id="GO:0005886">
    <property type="term" value="C:plasma membrane"/>
    <property type="evidence" value="ECO:0007669"/>
    <property type="project" value="TreeGrafter"/>
</dbReference>
<dbReference type="Proteomes" id="UP000007039">
    <property type="component" value="Chromosome"/>
</dbReference>
<protein>
    <recommendedName>
        <fullName evidence="9">Iron export ABC transporter permease subunit FetB</fullName>
    </recommendedName>
</protein>
<dbReference type="EMBL" id="CP002347">
    <property type="protein sequence ID" value="ADR19303.1"/>
    <property type="molecule type" value="Genomic_DNA"/>
</dbReference>
<evidence type="ECO:0000313" key="7">
    <source>
        <dbReference type="EMBL" id="ADR19303.1"/>
    </source>
</evidence>
<keyword evidence="3 6" id="KW-0812">Transmembrane</keyword>
<keyword evidence="5 6" id="KW-0472">Membrane</keyword>
<dbReference type="InterPro" id="IPR005226">
    <property type="entry name" value="UPF0014_fam"/>
</dbReference>
<dbReference type="PANTHER" id="PTHR30028:SF0">
    <property type="entry name" value="PROTEIN ALUMINUM SENSITIVE 3"/>
    <property type="match status" value="1"/>
</dbReference>
<reference evidence="7 8" key="2">
    <citation type="journal article" date="2011" name="Stand. Genomic Sci.">
        <title>Complete genome sequence of Calditerrivibrio nitroreducens type strain (Yu37-1).</title>
        <authorList>
            <person name="Pitluck S."/>
            <person name="Sikorski J."/>
            <person name="Zeytun A."/>
            <person name="Lapidus A."/>
            <person name="Nolan M."/>
            <person name="Lucas S."/>
            <person name="Hammon N."/>
            <person name="Deshpande S."/>
            <person name="Cheng J.F."/>
            <person name="Tapia R."/>
            <person name="Han C."/>
            <person name="Goodwin L."/>
            <person name="Liolios K."/>
            <person name="Pagani I."/>
            <person name="Ivanova N."/>
            <person name="Mavromatis K."/>
            <person name="Pati A."/>
            <person name="Chen A."/>
            <person name="Palaniappan K."/>
            <person name="Hauser L."/>
            <person name="Chang Y.J."/>
            <person name="Jeffries C.D."/>
            <person name="Detter J.C."/>
            <person name="Brambilla E."/>
            <person name="Djao O.D."/>
            <person name="Rohde M."/>
            <person name="Spring S."/>
            <person name="Goker M."/>
            <person name="Woyke T."/>
            <person name="Bristow J."/>
            <person name="Eisen J.A."/>
            <person name="Markowitz V."/>
            <person name="Hugenholtz P."/>
            <person name="Kyrpides N.C."/>
            <person name="Klenk H.P."/>
            <person name="Land M."/>
        </authorList>
    </citation>
    <scope>NUCLEOTIDE SEQUENCE [LARGE SCALE GENOMIC DNA]</scope>
    <source>
        <strain evidence="8">DSM 19672 / NBRC 101217 / Yu37-1</strain>
    </source>
</reference>